<feature type="compositionally biased region" description="Low complexity" evidence="1">
    <location>
        <begin position="208"/>
        <end position="217"/>
    </location>
</feature>
<comment type="caution">
    <text evidence="4">The sequence shown here is derived from an EMBL/GenBank/DDBJ whole genome shotgun (WGS) entry which is preliminary data.</text>
</comment>
<dbReference type="EMBL" id="WHJE01000142">
    <property type="protein sequence ID" value="KAE8762635.1"/>
    <property type="molecule type" value="Genomic_DNA"/>
</dbReference>
<evidence type="ECO:0000256" key="1">
    <source>
        <dbReference type="SAM" id="MobiDB-lite"/>
    </source>
</evidence>
<dbReference type="OrthoDB" id="7058210at2"/>
<organism evidence="4 5">
    <name type="scientific">Georgenia thermotolerans</name>
    <dbReference type="NCBI Taxonomy" id="527326"/>
    <lineage>
        <taxon>Bacteria</taxon>
        <taxon>Bacillati</taxon>
        <taxon>Actinomycetota</taxon>
        <taxon>Actinomycetes</taxon>
        <taxon>Micrococcales</taxon>
        <taxon>Bogoriellaceae</taxon>
        <taxon>Georgenia</taxon>
    </lineage>
</organism>
<dbReference type="Pfam" id="PF10988">
    <property type="entry name" value="DUF2807"/>
    <property type="match status" value="1"/>
</dbReference>
<reference evidence="4 5" key="1">
    <citation type="submission" date="2019-10" db="EMBL/GenBank/DDBJ databases">
        <title>Georgenia wutianyii sp. nov. and Georgenia yuyongxinii sp. nov. isolated from plateau pika (Ochotona curzoniae) in the Qinghai-Tibet plateau of China.</title>
        <authorList>
            <person name="Tian Z."/>
        </authorList>
    </citation>
    <scope>NUCLEOTIDE SEQUENCE [LARGE SCALE GENOMIC DNA]</scope>
    <source>
        <strain evidence="4 5">DSM 21501</strain>
    </source>
</reference>
<proteinExistence type="predicted"/>
<feature type="region of interest" description="Disordered" evidence="1">
    <location>
        <begin position="208"/>
        <end position="233"/>
    </location>
</feature>
<dbReference type="PANTHER" id="PTHR39200">
    <property type="entry name" value="HYPOTHETICAL EXPORTED PROTEIN"/>
    <property type="match status" value="1"/>
</dbReference>
<keyword evidence="2" id="KW-0732">Signal</keyword>
<feature type="signal peptide" evidence="2">
    <location>
        <begin position="1"/>
        <end position="25"/>
    </location>
</feature>
<accession>A0A7J5UJQ2</accession>
<dbReference type="Proteomes" id="UP000451860">
    <property type="component" value="Unassembled WGS sequence"/>
</dbReference>
<gene>
    <name evidence="4" type="ORF">GB883_18345</name>
</gene>
<dbReference type="RefSeq" id="WP_152202513.1">
    <property type="nucleotide sequence ID" value="NZ_VUKF01000015.1"/>
</dbReference>
<feature type="domain" description="Putative auto-transporter adhesin head GIN" evidence="3">
    <location>
        <begin position="40"/>
        <end position="218"/>
    </location>
</feature>
<dbReference type="AlphaFoldDB" id="A0A7J5UJQ2"/>
<evidence type="ECO:0000256" key="2">
    <source>
        <dbReference type="SAM" id="SignalP"/>
    </source>
</evidence>
<dbReference type="PANTHER" id="PTHR39200:SF1">
    <property type="entry name" value="AUTO-TRANSPORTER ADHESIN HEAD GIN DOMAIN-CONTAINING PROTEIN-RELATED"/>
    <property type="match status" value="1"/>
</dbReference>
<evidence type="ECO:0000259" key="3">
    <source>
        <dbReference type="Pfam" id="PF10988"/>
    </source>
</evidence>
<name>A0A7J5UJQ2_9MICO</name>
<sequence length="233" mass="22869">MARTSAVALLAGAALLAGCSAGLGAGPAHTEERDVAGATAVVLGTSGTLRIRAGSPASLTVTAGENVIDHLTSDVRAGVLELGMSTARPLGVGDIEYRLVMPQIHAIEVNGSGDVEADAPSASTLRLAVRGSGDVAFPELRADDVQVEVSGSGGVRAGGTTTTQRVTVSGSGTYDGVALASKSATVAVSGSGTADVNVSRALDATVTGSGSVSYTGSPQVTSEVTGSGHVRPR</sequence>
<keyword evidence="5" id="KW-1185">Reference proteome</keyword>
<dbReference type="PROSITE" id="PS51257">
    <property type="entry name" value="PROKAR_LIPOPROTEIN"/>
    <property type="match status" value="1"/>
</dbReference>
<protein>
    <recommendedName>
        <fullName evidence="3">Putative auto-transporter adhesin head GIN domain-containing protein</fullName>
    </recommendedName>
</protein>
<dbReference type="Gene3D" id="2.160.20.120">
    <property type="match status" value="1"/>
</dbReference>
<feature type="chain" id="PRO_5039254737" description="Putative auto-transporter adhesin head GIN domain-containing protein" evidence="2">
    <location>
        <begin position="26"/>
        <end position="233"/>
    </location>
</feature>
<evidence type="ECO:0000313" key="5">
    <source>
        <dbReference type="Proteomes" id="UP000451860"/>
    </source>
</evidence>
<evidence type="ECO:0000313" key="4">
    <source>
        <dbReference type="EMBL" id="KAE8762635.1"/>
    </source>
</evidence>
<dbReference type="InterPro" id="IPR021255">
    <property type="entry name" value="DUF2807"/>
</dbReference>